<dbReference type="EMBL" id="KI546100">
    <property type="protein sequence ID" value="EST45327.1"/>
    <property type="molecule type" value="Genomic_DNA"/>
</dbReference>
<dbReference type="GO" id="GO:0016485">
    <property type="term" value="P:protein processing"/>
    <property type="evidence" value="ECO:0007669"/>
    <property type="project" value="TreeGrafter"/>
</dbReference>
<dbReference type="AlphaFoldDB" id="V6LL96"/>
<feature type="domain" description="Peptidase M16C associated" evidence="1">
    <location>
        <begin position="471"/>
        <end position="725"/>
    </location>
</feature>
<keyword evidence="2" id="KW-0378">Hydrolase</keyword>
<dbReference type="GO" id="GO:0004222">
    <property type="term" value="F:metalloendopeptidase activity"/>
    <property type="evidence" value="ECO:0007669"/>
    <property type="project" value="TreeGrafter"/>
</dbReference>
<dbReference type="PANTHER" id="PTHR43016:SF13">
    <property type="entry name" value="PRESEQUENCE PROTEASE, MITOCHONDRIAL"/>
    <property type="match status" value="1"/>
</dbReference>
<dbReference type="InterPro" id="IPR011249">
    <property type="entry name" value="Metalloenz_LuxS/M16"/>
</dbReference>
<keyword evidence="2" id="KW-0645">Protease</keyword>
<reference evidence="2 3" key="1">
    <citation type="journal article" date="2014" name="PLoS Genet.">
        <title>The Genome of Spironucleus salmonicida Highlights a Fish Pathogen Adapted to Fluctuating Environments.</title>
        <authorList>
            <person name="Xu F."/>
            <person name="Jerlstrom-Hultqvist J."/>
            <person name="Einarsson E."/>
            <person name="Astvaldsson A."/>
            <person name="Svard S.G."/>
            <person name="Andersson J.O."/>
        </authorList>
    </citation>
    <scope>NUCLEOTIDE SEQUENCE</scope>
    <source>
        <strain evidence="3">ATCC 50377</strain>
    </source>
</reference>
<dbReference type="InterPro" id="IPR013578">
    <property type="entry name" value="Peptidase_M16C_assoc"/>
</dbReference>
<dbReference type="PANTHER" id="PTHR43016">
    <property type="entry name" value="PRESEQUENCE PROTEASE"/>
    <property type="match status" value="1"/>
</dbReference>
<dbReference type="VEuPathDB" id="GiardiaDB:SS50377_20273"/>
<keyword evidence="2" id="KW-0482">Metalloprotease</keyword>
<reference evidence="3" key="2">
    <citation type="submission" date="2020-12" db="EMBL/GenBank/DDBJ databases">
        <title>New Spironucleus salmonicida genome in near-complete chromosomes.</title>
        <authorList>
            <person name="Xu F."/>
            <person name="Kurt Z."/>
            <person name="Jimenez-Gonzalez A."/>
            <person name="Astvaldsson A."/>
            <person name="Andersson J.O."/>
            <person name="Svard S.G."/>
        </authorList>
    </citation>
    <scope>NUCLEOTIDE SEQUENCE</scope>
    <source>
        <strain evidence="3">ATCC 50377</strain>
    </source>
</reference>
<dbReference type="InterPro" id="IPR055130">
    <property type="entry name" value="PreP_C"/>
</dbReference>
<evidence type="ECO:0000313" key="3">
    <source>
        <dbReference type="EMBL" id="KAH0576927.1"/>
    </source>
</evidence>
<dbReference type="Pfam" id="PF05193">
    <property type="entry name" value="Peptidase_M16_C"/>
    <property type="match status" value="1"/>
</dbReference>
<dbReference type="Pfam" id="PF08367">
    <property type="entry name" value="M16C_assoc"/>
    <property type="match status" value="1"/>
</dbReference>
<gene>
    <name evidence="2" type="ORF">SS50377_14904</name>
    <name evidence="3" type="ORF">SS50377_20273</name>
</gene>
<evidence type="ECO:0000313" key="2">
    <source>
        <dbReference type="EMBL" id="EST45327.1"/>
    </source>
</evidence>
<evidence type="ECO:0000313" key="4">
    <source>
        <dbReference type="Proteomes" id="UP000018208"/>
    </source>
</evidence>
<keyword evidence="4" id="KW-1185">Reference proteome</keyword>
<dbReference type="Proteomes" id="UP000018208">
    <property type="component" value="Unassembled WGS sequence"/>
</dbReference>
<accession>V6LL96</accession>
<dbReference type="OrthoDB" id="10250783at2759"/>
<dbReference type="SUPFAM" id="SSF63411">
    <property type="entry name" value="LuxS/MPP-like metallohydrolase"/>
    <property type="match status" value="4"/>
</dbReference>
<proteinExistence type="predicted"/>
<evidence type="ECO:0000259" key="1">
    <source>
        <dbReference type="SMART" id="SM01264"/>
    </source>
</evidence>
<sequence length="977" mass="111156">MLPAINSTISNFTVLRTLAKVPGIEFAGIELKHIDSEMKILKLIPLDLGYNEATFSISFSTPSTDSTGIQHITEHSVLCGSEKFPSKEPFTNLLQSSLQTFLNAMTYSDHTCYPLSSRNEQDFFNMMNVYLDAVFFPNIQQDDRIFQQEGHHFHIEGDIHEHRGVVLNEMRGVYSNPTSQGYTAVQEALFQESPLRFDSGGEPSIILNLTADDLKHFHKKHYKPSNSFTMLVSQYDLQKELDFINTFLERMNGSYGHPIKLSKQQEYQQPQALKKIDFGISESQQVIDTAVHLAGYRLYDCDTVSSVEFLALNLIDYLLHDSPASPFKKEISQQGIGQKFQSSLDYTQNQAYISLVVTGGNPTKSEDYQKLLQNIYKEIVSGDFLTANSLEAGLNNLEFKVKEIGDHYGVKLMQQLYLGWPYGADFEKFFDHEKPILELREMLLNTSIVPYIKTLITKYFINNKNYCQILMNPVVGLNDKKQVELKKQEQEYYSSLTEGQLQVAITLTKELIKKQSSPDSQEAIDALPKLQLQDLHGLSKELLVLKGTRQDENISLYTYDTKSKGIDYFNIIIDVTNQVDEAYLMDISILSKIYKKTCTKLYKNKQELQQISDKLIGSLDFEIISTEVNSNPRFMLQVSSKFLSINSQDAIHLIYEIIFGTTQGLSNHQELLENINEFKASLQEKLTTSLGHITAANRAMSQFSQIHASKEYTQGIRLLNYLNQQGDIKANIHISNQLISIIQNLKTLPALFSIGSTDPHVIIKEIEKQNLLHKIEFKSYYNEKFELRNKIPICTSSIAAQINVNYVAAAAQKSFQIPSSASLLAESMLYSGYLWENVRVMGGAYGCFLRQKFNGIQYIVSYRDPQLQKTIENYRNIGKFLREISIDDNSLLRFKIGAIGSRQKSIAPADRYSLSLQLFLDGVDIDQYAQTVENIVNVNFDDLKKVGEDFEDISQGKIVVVGKASQVKEWTQEYDVI</sequence>
<protein>
    <submittedName>
        <fullName evidence="2 3">Insulinase</fullName>
    </submittedName>
</protein>
<dbReference type="EMBL" id="AUWU02000001">
    <property type="protein sequence ID" value="KAH0576927.1"/>
    <property type="molecule type" value="Genomic_DNA"/>
</dbReference>
<dbReference type="InterPro" id="IPR011765">
    <property type="entry name" value="Pept_M16_N"/>
</dbReference>
<name>V6LL96_9EUKA</name>
<dbReference type="GO" id="GO:0046872">
    <property type="term" value="F:metal ion binding"/>
    <property type="evidence" value="ECO:0007669"/>
    <property type="project" value="InterPro"/>
</dbReference>
<dbReference type="InterPro" id="IPR007863">
    <property type="entry name" value="Peptidase_M16_C"/>
</dbReference>
<dbReference type="Gene3D" id="3.30.830.10">
    <property type="entry name" value="Metalloenzyme, LuxS/M16 peptidase-like"/>
    <property type="match status" value="4"/>
</dbReference>
<dbReference type="Pfam" id="PF00675">
    <property type="entry name" value="Peptidase_M16"/>
    <property type="match status" value="1"/>
</dbReference>
<dbReference type="Pfam" id="PF22516">
    <property type="entry name" value="PreP_C"/>
    <property type="match status" value="1"/>
</dbReference>
<organism evidence="2">
    <name type="scientific">Spironucleus salmonicida</name>
    <dbReference type="NCBI Taxonomy" id="348837"/>
    <lineage>
        <taxon>Eukaryota</taxon>
        <taxon>Metamonada</taxon>
        <taxon>Diplomonadida</taxon>
        <taxon>Hexamitidae</taxon>
        <taxon>Hexamitinae</taxon>
        <taxon>Spironucleus</taxon>
    </lineage>
</organism>
<dbReference type="SMART" id="SM01264">
    <property type="entry name" value="M16C_associated"/>
    <property type="match status" value="1"/>
</dbReference>